<sequence length="71" mass="7551">MRYHRVSAPVEGGSGTSDGGGDWLKWLAAGVGGILATAGAYWARRWHQLRQNAANASDAVLERSAGTSWTH</sequence>
<dbReference type="EMBL" id="BAAALS010000042">
    <property type="protein sequence ID" value="GAA1775198.1"/>
    <property type="molecule type" value="Genomic_DNA"/>
</dbReference>
<evidence type="ECO:0000313" key="3">
    <source>
        <dbReference type="Proteomes" id="UP001500655"/>
    </source>
</evidence>
<keyword evidence="1" id="KW-1133">Transmembrane helix</keyword>
<feature type="transmembrane region" description="Helical" evidence="1">
    <location>
        <begin position="23"/>
        <end position="43"/>
    </location>
</feature>
<keyword evidence="1" id="KW-0472">Membrane</keyword>
<comment type="caution">
    <text evidence="2">The sequence shown here is derived from an EMBL/GenBank/DDBJ whole genome shotgun (WGS) entry which is preliminary data.</text>
</comment>
<evidence type="ECO:0000313" key="2">
    <source>
        <dbReference type="EMBL" id="GAA1775198.1"/>
    </source>
</evidence>
<gene>
    <name evidence="2" type="ORF">GCM10009681_53480</name>
</gene>
<organism evidence="2 3">
    <name type="scientific">Luedemannella helvata</name>
    <dbReference type="NCBI Taxonomy" id="349315"/>
    <lineage>
        <taxon>Bacteria</taxon>
        <taxon>Bacillati</taxon>
        <taxon>Actinomycetota</taxon>
        <taxon>Actinomycetes</taxon>
        <taxon>Micromonosporales</taxon>
        <taxon>Micromonosporaceae</taxon>
        <taxon>Luedemannella</taxon>
    </lineage>
</organism>
<dbReference type="Proteomes" id="UP001500655">
    <property type="component" value="Unassembled WGS sequence"/>
</dbReference>
<proteinExistence type="predicted"/>
<keyword evidence="1" id="KW-0812">Transmembrane</keyword>
<name>A0ABP4XCW0_9ACTN</name>
<keyword evidence="3" id="KW-1185">Reference proteome</keyword>
<accession>A0ABP4XCW0</accession>
<reference evidence="3" key="1">
    <citation type="journal article" date="2019" name="Int. J. Syst. Evol. Microbiol.">
        <title>The Global Catalogue of Microorganisms (GCM) 10K type strain sequencing project: providing services to taxonomists for standard genome sequencing and annotation.</title>
        <authorList>
            <consortium name="The Broad Institute Genomics Platform"/>
            <consortium name="The Broad Institute Genome Sequencing Center for Infectious Disease"/>
            <person name="Wu L."/>
            <person name="Ma J."/>
        </authorList>
    </citation>
    <scope>NUCLEOTIDE SEQUENCE [LARGE SCALE GENOMIC DNA]</scope>
    <source>
        <strain evidence="3">JCM 13249</strain>
    </source>
</reference>
<protein>
    <submittedName>
        <fullName evidence="2">Uncharacterized protein</fullName>
    </submittedName>
</protein>
<evidence type="ECO:0000256" key="1">
    <source>
        <dbReference type="SAM" id="Phobius"/>
    </source>
</evidence>